<accession>A0A6J1QYU1</accession>
<dbReference type="InterPro" id="IPR001878">
    <property type="entry name" value="Znf_CCHC"/>
</dbReference>
<dbReference type="RefSeq" id="XP_024885795.1">
    <property type="nucleotide sequence ID" value="XM_025030027.1"/>
</dbReference>
<dbReference type="Gene3D" id="4.10.60.10">
    <property type="entry name" value="Zinc finger, CCHC-type"/>
    <property type="match status" value="1"/>
</dbReference>
<keyword evidence="1" id="KW-0863">Zinc-finger</keyword>
<protein>
    <submittedName>
        <fullName evidence="5">Uncharacterized protein LOC112463568</fullName>
    </submittedName>
</protein>
<dbReference type="AlphaFoldDB" id="A0A6J1QYU1"/>
<dbReference type="Proteomes" id="UP000504618">
    <property type="component" value="Unplaced"/>
</dbReference>
<dbReference type="PROSITE" id="PS50158">
    <property type="entry name" value="ZF_CCHC"/>
    <property type="match status" value="1"/>
</dbReference>
<feature type="compositionally biased region" description="Low complexity" evidence="2">
    <location>
        <begin position="120"/>
        <end position="152"/>
    </location>
</feature>
<dbReference type="OrthoDB" id="7700154at2759"/>
<reference evidence="5" key="1">
    <citation type="submission" date="2025-08" db="UniProtKB">
        <authorList>
            <consortium name="RefSeq"/>
        </authorList>
    </citation>
    <scope>IDENTIFICATION</scope>
    <source>
        <tissue evidence="5">Whole body</tissue>
    </source>
</reference>
<feature type="domain" description="CCHC-type" evidence="3">
    <location>
        <begin position="167"/>
        <end position="182"/>
    </location>
</feature>
<dbReference type="SUPFAM" id="SSF57756">
    <property type="entry name" value="Retrovirus zinc finger-like domains"/>
    <property type="match status" value="1"/>
</dbReference>
<evidence type="ECO:0000259" key="3">
    <source>
        <dbReference type="PROSITE" id="PS50158"/>
    </source>
</evidence>
<evidence type="ECO:0000313" key="4">
    <source>
        <dbReference type="Proteomes" id="UP000504618"/>
    </source>
</evidence>
<name>A0A6J1QYU1_9HYME</name>
<dbReference type="Pfam" id="PF00098">
    <property type="entry name" value="zf-CCHC"/>
    <property type="match status" value="1"/>
</dbReference>
<dbReference type="SMART" id="SM00343">
    <property type="entry name" value="ZnF_C2HC"/>
    <property type="match status" value="2"/>
</dbReference>
<gene>
    <name evidence="5" type="primary">LOC112463568</name>
</gene>
<keyword evidence="1" id="KW-0862">Zinc</keyword>
<keyword evidence="4" id="KW-1185">Reference proteome</keyword>
<organism evidence="4 5">
    <name type="scientific">Temnothorax curvispinosus</name>
    <dbReference type="NCBI Taxonomy" id="300111"/>
    <lineage>
        <taxon>Eukaryota</taxon>
        <taxon>Metazoa</taxon>
        <taxon>Ecdysozoa</taxon>
        <taxon>Arthropoda</taxon>
        <taxon>Hexapoda</taxon>
        <taxon>Insecta</taxon>
        <taxon>Pterygota</taxon>
        <taxon>Neoptera</taxon>
        <taxon>Endopterygota</taxon>
        <taxon>Hymenoptera</taxon>
        <taxon>Apocrita</taxon>
        <taxon>Aculeata</taxon>
        <taxon>Formicoidea</taxon>
        <taxon>Formicidae</taxon>
        <taxon>Myrmicinae</taxon>
        <taxon>Temnothorax</taxon>
    </lineage>
</organism>
<evidence type="ECO:0000256" key="1">
    <source>
        <dbReference type="PROSITE-ProRule" id="PRU00047"/>
    </source>
</evidence>
<dbReference type="GO" id="GO:0008270">
    <property type="term" value="F:zinc ion binding"/>
    <property type="evidence" value="ECO:0007669"/>
    <property type="project" value="UniProtKB-KW"/>
</dbReference>
<keyword evidence="1" id="KW-0479">Metal-binding</keyword>
<evidence type="ECO:0000313" key="5">
    <source>
        <dbReference type="RefSeq" id="XP_024885795.1"/>
    </source>
</evidence>
<sequence length="209" mass="22727">MRQTQGKQESVTDFLTCLNTLYDRLSPPWREKEKVGYAHRYMLPRLQTLIPRDAVDNMDALEQWAARAEASCRAAQNYRAPPLPERSFFPDLAYRTPKGANRQGDGQNRDAVAALGVTNANSSGAGAGARRANARGPKENTPAVTAAPAANASGTSSVTTNATQAAKCWNCNSTGHFARDCKAPPRKHCYWCGKAEYTTRTCPTCSGNE</sequence>
<dbReference type="GeneID" id="112463568"/>
<dbReference type="GO" id="GO:0003676">
    <property type="term" value="F:nucleic acid binding"/>
    <property type="evidence" value="ECO:0007669"/>
    <property type="project" value="InterPro"/>
</dbReference>
<dbReference type="InterPro" id="IPR036875">
    <property type="entry name" value="Znf_CCHC_sf"/>
</dbReference>
<proteinExistence type="predicted"/>
<evidence type="ECO:0000256" key="2">
    <source>
        <dbReference type="SAM" id="MobiDB-lite"/>
    </source>
</evidence>
<feature type="region of interest" description="Disordered" evidence="2">
    <location>
        <begin position="120"/>
        <end position="156"/>
    </location>
</feature>